<dbReference type="OrthoDB" id="8481718at2"/>
<evidence type="ECO:0000313" key="1">
    <source>
        <dbReference type="EMBL" id="CUH63093.1"/>
    </source>
</evidence>
<dbReference type="RefSeq" id="WP_058261274.1">
    <property type="nucleotide sequence ID" value="NZ_CP051181.1"/>
</dbReference>
<evidence type="ECO:0000313" key="2">
    <source>
        <dbReference type="Proteomes" id="UP000051587"/>
    </source>
</evidence>
<dbReference type="Gene3D" id="3.30.110.70">
    <property type="entry name" value="Hypothetical protein apc22750. Chain B"/>
    <property type="match status" value="1"/>
</dbReference>
<dbReference type="EMBL" id="CYSA01000005">
    <property type="protein sequence ID" value="CUH63093.1"/>
    <property type="molecule type" value="Genomic_DNA"/>
</dbReference>
<dbReference type="Proteomes" id="UP000051587">
    <property type="component" value="Unassembled WGS sequence"/>
</dbReference>
<gene>
    <name evidence="1" type="ORF">TG4357_00475</name>
</gene>
<name>A0A0P1F5E1_THAGE</name>
<accession>A0A0P1F5E1</accession>
<keyword evidence="2" id="KW-1185">Reference proteome</keyword>
<reference evidence="1 2" key="1">
    <citation type="submission" date="2015-09" db="EMBL/GenBank/DDBJ databases">
        <authorList>
            <consortium name="Swine Surveillance"/>
        </authorList>
    </citation>
    <scope>NUCLEOTIDE SEQUENCE [LARGE SCALE GENOMIC DNA]</scope>
    <source>
        <strain evidence="1 2">CECT 4357</strain>
    </source>
</reference>
<organism evidence="1 2">
    <name type="scientific">Thalassovita gelatinovora</name>
    <name type="common">Thalassobius gelatinovorus</name>
    <dbReference type="NCBI Taxonomy" id="53501"/>
    <lineage>
        <taxon>Bacteria</taxon>
        <taxon>Pseudomonadati</taxon>
        <taxon>Pseudomonadota</taxon>
        <taxon>Alphaproteobacteria</taxon>
        <taxon>Rhodobacterales</taxon>
        <taxon>Roseobacteraceae</taxon>
        <taxon>Thalassovita</taxon>
    </lineage>
</organism>
<dbReference type="AlphaFoldDB" id="A0A0P1F5E1"/>
<proteinExistence type="predicted"/>
<dbReference type="PROSITE" id="PS51257">
    <property type="entry name" value="PROKAR_LIPOPROTEIN"/>
    <property type="match status" value="1"/>
</dbReference>
<protein>
    <recommendedName>
        <fullName evidence="3">Lipoprotein</fullName>
    </recommendedName>
</protein>
<sequence>MNKTFALIVLSSVAACGSLVENTDKPSGIYVAGAESISGDFGVTLATKAPASGVHVEGVSCKNKIWDSAPTNEAALSVLRRETAKAGYNTVYVTSVEPAEDALLMNCWTAIRATGTAFNR</sequence>
<evidence type="ECO:0008006" key="3">
    <source>
        <dbReference type="Google" id="ProtNLM"/>
    </source>
</evidence>